<accession>B8KXW8</accession>
<dbReference type="STRING" id="565045.NOR51B_297"/>
<dbReference type="SMART" id="SM00327">
    <property type="entry name" value="VWA"/>
    <property type="match status" value="1"/>
</dbReference>
<organism evidence="3 4">
    <name type="scientific">Luminiphilus syltensis NOR5-1B</name>
    <dbReference type="NCBI Taxonomy" id="565045"/>
    <lineage>
        <taxon>Bacteria</taxon>
        <taxon>Pseudomonadati</taxon>
        <taxon>Pseudomonadota</taxon>
        <taxon>Gammaproteobacteria</taxon>
        <taxon>Cellvibrionales</taxon>
        <taxon>Halieaceae</taxon>
        <taxon>Luminiphilus</taxon>
    </lineage>
</organism>
<gene>
    <name evidence="3" type="ORF">NOR51B_297</name>
</gene>
<dbReference type="InterPro" id="IPR002035">
    <property type="entry name" value="VWF_A"/>
</dbReference>
<protein>
    <submittedName>
        <fullName evidence="3">von Willebrand factor, type A</fullName>
    </submittedName>
</protein>
<dbReference type="Proteomes" id="UP000004699">
    <property type="component" value="Unassembled WGS sequence"/>
</dbReference>
<name>B8KXW8_9GAMM</name>
<feature type="transmembrane region" description="Helical" evidence="1">
    <location>
        <begin position="296"/>
        <end position="315"/>
    </location>
</feature>
<reference evidence="4" key="1">
    <citation type="journal article" date="2013" name="BMC Microbiol.">
        <title>Taxonomy and evolution of bacteriochlorophyll a-containing members of the OM60/NOR5 clade of marine gammaproteobacteria: description of Luminiphilus syltensis gen. nov., sp. nov., reclassification of Haliea rubra as Pseudohaliea rubra gen. nov., comb. nov., and emendation of Chromatocurvus halotolerans.</title>
        <authorList>
            <person name="Spring S."/>
            <person name="Riedel T."/>
            <person name="Sproer C."/>
            <person name="Yan S."/>
            <person name="Harder J."/>
            <person name="Fuchs B.M."/>
        </authorList>
    </citation>
    <scope>NUCLEOTIDE SEQUENCE [LARGE SCALE GENOMIC DNA]</scope>
    <source>
        <strain evidence="4">NOR51-B</strain>
    </source>
</reference>
<feature type="transmembrane region" description="Helical" evidence="1">
    <location>
        <begin position="58"/>
        <end position="75"/>
    </location>
</feature>
<dbReference type="eggNOG" id="COG2304">
    <property type="taxonomic scope" value="Bacteria"/>
</dbReference>
<keyword evidence="1" id="KW-1133">Transmembrane helix</keyword>
<keyword evidence="4" id="KW-1185">Reference proteome</keyword>
<dbReference type="InterPro" id="IPR050768">
    <property type="entry name" value="UPF0353/GerABKA_families"/>
</dbReference>
<evidence type="ECO:0000256" key="1">
    <source>
        <dbReference type="SAM" id="Phobius"/>
    </source>
</evidence>
<evidence type="ECO:0000259" key="2">
    <source>
        <dbReference type="PROSITE" id="PS50234"/>
    </source>
</evidence>
<keyword evidence="1" id="KW-0472">Membrane</keyword>
<keyword evidence="1" id="KW-0812">Transmembrane</keyword>
<sequence>MFEILWPWVFVALPLPIIVRLFRAGENAADEGALRAPFASRWQVLKRGTGRLSNRPSAALWILWAIWLLLVLALSRPQWVGDPIELPSSGRDLMLAIDLSGSMQIEDMQVGARLVSRIEAVKAIASDFTSQRVGDRVGLILFGTRAYVQAPLTFDTATVTRFIREAQLGFAGEDTAIGDALGLAIKRLRERPAESRVLILLTDGQDTASTVDPMEATALAAESGIKVYTIGISRRIGARAGGSGEVDEALLNAIAEATGGEYFRARNPAELQSIYGVVDQLEPIEQNTSTFRPKRALGYLPLSAALALALASILWRSRPNFGSIAGAR</sequence>
<dbReference type="PANTHER" id="PTHR22550">
    <property type="entry name" value="SPORE GERMINATION PROTEIN"/>
    <property type="match status" value="1"/>
</dbReference>
<dbReference type="PANTHER" id="PTHR22550:SF18">
    <property type="entry name" value="VWFA DOMAIN-CONTAINING PROTEIN"/>
    <property type="match status" value="1"/>
</dbReference>
<feature type="domain" description="VWFA" evidence="2">
    <location>
        <begin position="92"/>
        <end position="281"/>
    </location>
</feature>
<dbReference type="SUPFAM" id="SSF53300">
    <property type="entry name" value="vWA-like"/>
    <property type="match status" value="1"/>
</dbReference>
<dbReference type="EMBL" id="DS999411">
    <property type="protein sequence ID" value="EED34360.1"/>
    <property type="molecule type" value="Genomic_DNA"/>
</dbReference>
<dbReference type="AlphaFoldDB" id="B8KXW8"/>
<dbReference type="Gene3D" id="3.40.50.410">
    <property type="entry name" value="von Willebrand factor, type A domain"/>
    <property type="match status" value="1"/>
</dbReference>
<dbReference type="InterPro" id="IPR036465">
    <property type="entry name" value="vWFA_dom_sf"/>
</dbReference>
<proteinExistence type="predicted"/>
<dbReference type="OrthoDB" id="6206554at2"/>
<dbReference type="RefSeq" id="WP_009019108.1">
    <property type="nucleotide sequence ID" value="NZ_DS999411.1"/>
</dbReference>
<dbReference type="HOGENOM" id="CLU_024570_0_1_6"/>
<evidence type="ECO:0000313" key="4">
    <source>
        <dbReference type="Proteomes" id="UP000004699"/>
    </source>
</evidence>
<evidence type="ECO:0000313" key="3">
    <source>
        <dbReference type="EMBL" id="EED34360.1"/>
    </source>
</evidence>
<dbReference type="Pfam" id="PF00092">
    <property type="entry name" value="VWA"/>
    <property type="match status" value="1"/>
</dbReference>
<dbReference type="PROSITE" id="PS50234">
    <property type="entry name" value="VWFA"/>
    <property type="match status" value="1"/>
</dbReference>